<feature type="transmembrane region" description="Helical" evidence="1">
    <location>
        <begin position="76"/>
        <end position="95"/>
    </location>
</feature>
<organism evidence="2 3">
    <name type="scientific">Candidatus Avitreponema avistercoris</name>
    <dbReference type="NCBI Taxonomy" id="2840705"/>
    <lineage>
        <taxon>Bacteria</taxon>
        <taxon>Pseudomonadati</taxon>
        <taxon>Spirochaetota</taxon>
        <taxon>Spirochaetia</taxon>
        <taxon>Spirochaetales</taxon>
        <taxon>Candidatus Avitreponema</taxon>
    </lineage>
</organism>
<dbReference type="EMBL" id="JADIMS010000169">
    <property type="protein sequence ID" value="MBO8451242.1"/>
    <property type="molecule type" value="Genomic_DNA"/>
</dbReference>
<name>A0A9D9ENQ4_9SPIR</name>
<gene>
    <name evidence="2" type="ORF">IAA96_09090</name>
</gene>
<sequence length="144" mass="15791">MIQFYFLSVLLNAVTGAMLFFGPASRPEAPAEDGESRNRFFPPFAYSETFRFALGVTAIAVGVLKLLSPVKDDVPFIGDIFPAAAGVIAGFDLIYENIRMKKISEVVVERNTSIRRLLESRTYIGITAMAAAALHFLFPAVIII</sequence>
<keyword evidence="1" id="KW-0472">Membrane</keyword>
<comment type="caution">
    <text evidence="2">The sequence shown here is derived from an EMBL/GenBank/DDBJ whole genome shotgun (WGS) entry which is preliminary data.</text>
</comment>
<feature type="transmembrane region" description="Helical" evidence="1">
    <location>
        <begin position="6"/>
        <end position="24"/>
    </location>
</feature>
<proteinExistence type="predicted"/>
<dbReference type="AlphaFoldDB" id="A0A9D9ENQ4"/>
<dbReference type="Proteomes" id="UP000823616">
    <property type="component" value="Unassembled WGS sequence"/>
</dbReference>
<evidence type="ECO:0000313" key="2">
    <source>
        <dbReference type="EMBL" id="MBO8451242.1"/>
    </source>
</evidence>
<reference evidence="2" key="2">
    <citation type="journal article" date="2021" name="PeerJ">
        <title>Extensive microbial diversity within the chicken gut microbiome revealed by metagenomics and culture.</title>
        <authorList>
            <person name="Gilroy R."/>
            <person name="Ravi A."/>
            <person name="Getino M."/>
            <person name="Pursley I."/>
            <person name="Horton D.L."/>
            <person name="Alikhan N.F."/>
            <person name="Baker D."/>
            <person name="Gharbi K."/>
            <person name="Hall N."/>
            <person name="Watson M."/>
            <person name="Adriaenssens E.M."/>
            <person name="Foster-Nyarko E."/>
            <person name="Jarju S."/>
            <person name="Secka A."/>
            <person name="Antonio M."/>
            <person name="Oren A."/>
            <person name="Chaudhuri R.R."/>
            <person name="La Ragione R."/>
            <person name="Hildebrand F."/>
            <person name="Pallen M.J."/>
        </authorList>
    </citation>
    <scope>NUCLEOTIDE SEQUENCE</scope>
    <source>
        <strain evidence="2">B3-4054</strain>
    </source>
</reference>
<feature type="transmembrane region" description="Helical" evidence="1">
    <location>
        <begin position="123"/>
        <end position="143"/>
    </location>
</feature>
<evidence type="ECO:0000256" key="1">
    <source>
        <dbReference type="SAM" id="Phobius"/>
    </source>
</evidence>
<reference evidence="2" key="1">
    <citation type="submission" date="2020-10" db="EMBL/GenBank/DDBJ databases">
        <authorList>
            <person name="Gilroy R."/>
        </authorList>
    </citation>
    <scope>NUCLEOTIDE SEQUENCE</scope>
    <source>
        <strain evidence="2">B3-4054</strain>
    </source>
</reference>
<protein>
    <submittedName>
        <fullName evidence="2">Uncharacterized protein</fullName>
    </submittedName>
</protein>
<accession>A0A9D9ENQ4</accession>
<keyword evidence="1" id="KW-0812">Transmembrane</keyword>
<evidence type="ECO:0000313" key="3">
    <source>
        <dbReference type="Proteomes" id="UP000823616"/>
    </source>
</evidence>
<keyword evidence="1" id="KW-1133">Transmembrane helix</keyword>